<dbReference type="InterPro" id="IPR011009">
    <property type="entry name" value="Kinase-like_dom_sf"/>
</dbReference>
<sequence>MKYPLAPGGDMSRLEVEKKLLEIIGPHERIIRLKGLSDDGIYLERAINGTLADYLLESDNLPPSTLQRVSWWKQLSKDGTVLLDGLSGEPSRLYCPRADPFDADIKTDLFALGCTIYMILMGHPVFPDIIDGEDGWYEEVRERFGKQHFPRDLHACSHITLKCWMKEYQSAEELVQDLELIEKGIRAGANERNTE</sequence>
<dbReference type="GeneID" id="98149701"/>
<dbReference type="Proteomes" id="UP001610432">
    <property type="component" value="Unassembled WGS sequence"/>
</dbReference>
<protein>
    <recommendedName>
        <fullName evidence="3">Protein kinase domain-containing protein</fullName>
    </recommendedName>
</protein>
<name>A0ABR4LGP4_9EURO</name>
<reference evidence="1 2" key="1">
    <citation type="submission" date="2024-07" db="EMBL/GenBank/DDBJ databases">
        <title>Section-level genome sequencing and comparative genomics of Aspergillus sections Usti and Cavernicolus.</title>
        <authorList>
            <consortium name="Lawrence Berkeley National Laboratory"/>
            <person name="Nybo J.L."/>
            <person name="Vesth T.C."/>
            <person name="Theobald S."/>
            <person name="Frisvad J.C."/>
            <person name="Larsen T.O."/>
            <person name="Kjaerboelling I."/>
            <person name="Rothschild-Mancinelli K."/>
            <person name="Lyhne E.K."/>
            <person name="Kogle M.E."/>
            <person name="Barry K."/>
            <person name="Clum A."/>
            <person name="Na H."/>
            <person name="Ledsgaard L."/>
            <person name="Lin J."/>
            <person name="Lipzen A."/>
            <person name="Kuo A."/>
            <person name="Riley R."/>
            <person name="Mondo S."/>
            <person name="Labutti K."/>
            <person name="Haridas S."/>
            <person name="Pangalinan J."/>
            <person name="Salamov A.A."/>
            <person name="Simmons B.A."/>
            <person name="Magnuson J.K."/>
            <person name="Chen J."/>
            <person name="Drula E."/>
            <person name="Henrissat B."/>
            <person name="Wiebenga A."/>
            <person name="Lubbers R.J."/>
            <person name="Gomes A.C."/>
            <person name="Macurrencykelacurrency M.R."/>
            <person name="Stajich J."/>
            <person name="Grigoriev I.V."/>
            <person name="Mortensen U.H."/>
            <person name="De Vries R.P."/>
            <person name="Baker S.E."/>
            <person name="Andersen M.R."/>
        </authorList>
    </citation>
    <scope>NUCLEOTIDE SEQUENCE [LARGE SCALE GENOMIC DNA]</scope>
    <source>
        <strain evidence="1 2">CBS 449.75</strain>
    </source>
</reference>
<gene>
    <name evidence="1" type="ORF">BJX67DRAFT_390361</name>
</gene>
<dbReference type="Gene3D" id="1.10.510.10">
    <property type="entry name" value="Transferase(Phosphotransferase) domain 1"/>
    <property type="match status" value="1"/>
</dbReference>
<keyword evidence="2" id="KW-1185">Reference proteome</keyword>
<evidence type="ECO:0000313" key="1">
    <source>
        <dbReference type="EMBL" id="KAL2863690.1"/>
    </source>
</evidence>
<evidence type="ECO:0008006" key="3">
    <source>
        <dbReference type="Google" id="ProtNLM"/>
    </source>
</evidence>
<proteinExistence type="predicted"/>
<dbReference type="RefSeq" id="XP_070882669.1">
    <property type="nucleotide sequence ID" value="XM_071034629.1"/>
</dbReference>
<evidence type="ECO:0000313" key="2">
    <source>
        <dbReference type="Proteomes" id="UP001610432"/>
    </source>
</evidence>
<accession>A0ABR4LGP4</accession>
<dbReference type="EMBL" id="JBFXLQ010000048">
    <property type="protein sequence ID" value="KAL2863690.1"/>
    <property type="molecule type" value="Genomic_DNA"/>
</dbReference>
<organism evidence="1 2">
    <name type="scientific">Aspergillus lucknowensis</name>
    <dbReference type="NCBI Taxonomy" id="176173"/>
    <lineage>
        <taxon>Eukaryota</taxon>
        <taxon>Fungi</taxon>
        <taxon>Dikarya</taxon>
        <taxon>Ascomycota</taxon>
        <taxon>Pezizomycotina</taxon>
        <taxon>Eurotiomycetes</taxon>
        <taxon>Eurotiomycetidae</taxon>
        <taxon>Eurotiales</taxon>
        <taxon>Aspergillaceae</taxon>
        <taxon>Aspergillus</taxon>
        <taxon>Aspergillus subgen. Nidulantes</taxon>
    </lineage>
</organism>
<dbReference type="SUPFAM" id="SSF56112">
    <property type="entry name" value="Protein kinase-like (PK-like)"/>
    <property type="match status" value="1"/>
</dbReference>
<comment type="caution">
    <text evidence="1">The sequence shown here is derived from an EMBL/GenBank/DDBJ whole genome shotgun (WGS) entry which is preliminary data.</text>
</comment>